<comment type="caution">
    <text evidence="1">The sequence shown here is derived from an EMBL/GenBank/DDBJ whole genome shotgun (WGS) entry which is preliminary data.</text>
</comment>
<gene>
    <name evidence="1" type="ORF">DHV22_04285</name>
</gene>
<name>A0A3C0F326_9FLAO</name>
<organism evidence="1 2">
    <name type="scientific">Xanthomarina gelatinilytica</name>
    <dbReference type="NCBI Taxonomy" id="1137281"/>
    <lineage>
        <taxon>Bacteria</taxon>
        <taxon>Pseudomonadati</taxon>
        <taxon>Bacteroidota</taxon>
        <taxon>Flavobacteriia</taxon>
        <taxon>Flavobacteriales</taxon>
        <taxon>Flavobacteriaceae</taxon>
        <taxon>Xanthomarina</taxon>
    </lineage>
</organism>
<dbReference type="Proteomes" id="UP000263268">
    <property type="component" value="Unassembled WGS sequence"/>
</dbReference>
<dbReference type="Pfam" id="PF13585">
    <property type="entry name" value="CHU_C"/>
    <property type="match status" value="1"/>
</dbReference>
<evidence type="ECO:0000313" key="1">
    <source>
        <dbReference type="EMBL" id="HCY80865.1"/>
    </source>
</evidence>
<accession>A0A3C0F326</accession>
<dbReference type="AlphaFoldDB" id="A0A3C0F326"/>
<dbReference type="EMBL" id="DPRK01000068">
    <property type="protein sequence ID" value="HCY80865.1"/>
    <property type="molecule type" value="Genomic_DNA"/>
</dbReference>
<proteinExistence type="predicted"/>
<protein>
    <submittedName>
        <fullName evidence="1">Uncharacterized protein</fullName>
    </submittedName>
</protein>
<reference evidence="1 2" key="1">
    <citation type="journal article" date="2018" name="Nat. Biotechnol.">
        <title>A standardized bacterial taxonomy based on genome phylogeny substantially revises the tree of life.</title>
        <authorList>
            <person name="Parks D.H."/>
            <person name="Chuvochina M."/>
            <person name="Waite D.W."/>
            <person name="Rinke C."/>
            <person name="Skarshewski A."/>
            <person name="Chaumeil P.A."/>
            <person name="Hugenholtz P."/>
        </authorList>
    </citation>
    <scope>NUCLEOTIDE SEQUENCE [LARGE SCALE GENOMIC DNA]</scope>
    <source>
        <strain evidence="1">UBA10227</strain>
    </source>
</reference>
<evidence type="ECO:0000313" key="2">
    <source>
        <dbReference type="Proteomes" id="UP000263268"/>
    </source>
</evidence>
<dbReference type="InterPro" id="IPR026341">
    <property type="entry name" value="T9SS_type_B"/>
</dbReference>
<sequence>CQDDLGQVIVECFDQGLPCFKTKLVFTPNGDGINDYWNLIISSNACDYIVYIYDRYGKLLKTLSPENNKWDGTFRGYNLPSNDYWYVVEYKIDDKKYTYKSHFALKR</sequence>
<dbReference type="NCBIfam" id="TIGR04131">
    <property type="entry name" value="Bac_Flav_CTERM"/>
    <property type="match status" value="1"/>
</dbReference>
<feature type="non-terminal residue" evidence="1">
    <location>
        <position position="1"/>
    </location>
</feature>